<feature type="region of interest" description="Disordered" evidence="1">
    <location>
        <begin position="1"/>
        <end position="39"/>
    </location>
</feature>
<evidence type="ECO:0000256" key="1">
    <source>
        <dbReference type="SAM" id="MobiDB-lite"/>
    </source>
</evidence>
<sequence length="183" mass="20572">MRDDERLEFPKGTWNDQGPARSAPPAEAKHEAKTGWLNDPGKKAARVEHANLNVNAPATADLSTLASLEATRKQKVELWRVIDQLENKSKQALERWAEAYNQTGGYSTSFEKGVELLAPKVLEMQNWKVDVDTVINETNRLFESDPEGKQYPTYINAVDVATKRVLEGAVKPPKKGFRLWPKS</sequence>
<organism evidence="2 3">
    <name type="scientific">Candidatus Woesebacteria bacterium RIFOXYB1_FULL_38_16</name>
    <dbReference type="NCBI Taxonomy" id="1802538"/>
    <lineage>
        <taxon>Bacteria</taxon>
        <taxon>Candidatus Woeseibacteriota</taxon>
    </lineage>
</organism>
<dbReference type="AlphaFoldDB" id="A0A1F8CSA9"/>
<proteinExistence type="predicted"/>
<dbReference type="EMBL" id="MGHY01000019">
    <property type="protein sequence ID" value="OGM79141.1"/>
    <property type="molecule type" value="Genomic_DNA"/>
</dbReference>
<name>A0A1F8CSA9_9BACT</name>
<comment type="caution">
    <text evidence="2">The sequence shown here is derived from an EMBL/GenBank/DDBJ whole genome shotgun (WGS) entry which is preliminary data.</text>
</comment>
<accession>A0A1F8CSA9</accession>
<evidence type="ECO:0000313" key="3">
    <source>
        <dbReference type="Proteomes" id="UP000178999"/>
    </source>
</evidence>
<reference evidence="2 3" key="1">
    <citation type="journal article" date="2016" name="Nat. Commun.">
        <title>Thousands of microbial genomes shed light on interconnected biogeochemical processes in an aquifer system.</title>
        <authorList>
            <person name="Anantharaman K."/>
            <person name="Brown C.T."/>
            <person name="Hug L.A."/>
            <person name="Sharon I."/>
            <person name="Castelle C.J."/>
            <person name="Probst A.J."/>
            <person name="Thomas B.C."/>
            <person name="Singh A."/>
            <person name="Wilkins M.J."/>
            <person name="Karaoz U."/>
            <person name="Brodie E.L."/>
            <person name="Williams K.H."/>
            <person name="Hubbard S.S."/>
            <person name="Banfield J.F."/>
        </authorList>
    </citation>
    <scope>NUCLEOTIDE SEQUENCE [LARGE SCALE GENOMIC DNA]</scope>
</reference>
<dbReference type="Proteomes" id="UP000178999">
    <property type="component" value="Unassembled WGS sequence"/>
</dbReference>
<gene>
    <name evidence="2" type="ORF">A2382_02810</name>
</gene>
<evidence type="ECO:0000313" key="2">
    <source>
        <dbReference type="EMBL" id="OGM79141.1"/>
    </source>
</evidence>
<protein>
    <submittedName>
        <fullName evidence="2">Uncharacterized protein</fullName>
    </submittedName>
</protein>
<dbReference type="STRING" id="1802538.A2382_02810"/>